<dbReference type="RefSeq" id="WP_209771861.1">
    <property type="nucleotide sequence ID" value="NZ_JAGGLO010000001.1"/>
</dbReference>
<gene>
    <name evidence="2" type="ORF">LDJ82_09865</name>
</gene>
<organism evidence="2 3">
    <name type="scientific">Anaerococcus degeneri</name>
    <dbReference type="NCBI Taxonomy" id="361500"/>
    <lineage>
        <taxon>Bacteria</taxon>
        <taxon>Bacillati</taxon>
        <taxon>Bacillota</taxon>
        <taxon>Tissierellia</taxon>
        <taxon>Tissierellales</taxon>
        <taxon>Peptoniphilaceae</taxon>
        <taxon>Anaerococcus</taxon>
    </lineage>
</organism>
<evidence type="ECO:0000313" key="2">
    <source>
        <dbReference type="EMBL" id="MCA2097196.1"/>
    </source>
</evidence>
<protein>
    <submittedName>
        <fullName evidence="2">Uncharacterized protein</fullName>
    </submittedName>
</protein>
<sequence length="132" mass="14412">MSGLINLISEYSSRLAILPILVLMNVIITIIIHFINRKKLLKFLPSFIIGIGALVVGIYSITIFNSPMGLNTAWIAVFLGSAALVGICVCFIIDLIGSIKKNIGLAVDESDSDKSNYLISDKAFKAKKKRKI</sequence>
<evidence type="ECO:0000313" key="3">
    <source>
        <dbReference type="Proteomes" id="UP001198374"/>
    </source>
</evidence>
<dbReference type="EMBL" id="JAIWIY010000001">
    <property type="protein sequence ID" value="MCA2097196.1"/>
    <property type="molecule type" value="Genomic_DNA"/>
</dbReference>
<keyword evidence="1" id="KW-0812">Transmembrane</keyword>
<keyword evidence="1" id="KW-1133">Transmembrane helix</keyword>
<keyword evidence="3" id="KW-1185">Reference proteome</keyword>
<dbReference type="Proteomes" id="UP001198374">
    <property type="component" value="Unassembled WGS sequence"/>
</dbReference>
<feature type="transmembrane region" description="Helical" evidence="1">
    <location>
        <begin position="73"/>
        <end position="96"/>
    </location>
</feature>
<reference evidence="3" key="1">
    <citation type="submission" date="2023-07" db="EMBL/GenBank/DDBJ databases">
        <title>FDA dAtabase for Regulatory Grade micrObial Sequences (FDA-ARGOS): Supporting development and validation of Infectious Disease Dx tests.</title>
        <authorList>
            <person name="Sproer C."/>
            <person name="Gronow S."/>
            <person name="Severitt S."/>
            <person name="Schroder I."/>
            <person name="Tallon L."/>
            <person name="Sadzewicz L."/>
            <person name="Zhao X."/>
            <person name="Boylan J."/>
            <person name="Ott S."/>
            <person name="Bowen H."/>
            <person name="Vavikolanu K."/>
            <person name="Hazen T."/>
            <person name="Aluvathingal J."/>
            <person name="Nadendla S."/>
            <person name="Lowell S."/>
            <person name="Myers T."/>
            <person name="Yan Y."/>
        </authorList>
    </citation>
    <scope>NUCLEOTIDE SEQUENCE [LARGE SCALE GENOMIC DNA]</scope>
    <source>
        <strain evidence="3">FDAARGOS_1538</strain>
    </source>
</reference>
<comment type="caution">
    <text evidence="2">The sequence shown here is derived from an EMBL/GenBank/DDBJ whole genome shotgun (WGS) entry which is preliminary data.</text>
</comment>
<proteinExistence type="predicted"/>
<name>A0ABS7Z353_9FIRM</name>
<feature type="transmembrane region" description="Helical" evidence="1">
    <location>
        <begin position="43"/>
        <end position="61"/>
    </location>
</feature>
<feature type="transmembrane region" description="Helical" evidence="1">
    <location>
        <begin position="15"/>
        <end position="36"/>
    </location>
</feature>
<evidence type="ECO:0000256" key="1">
    <source>
        <dbReference type="SAM" id="Phobius"/>
    </source>
</evidence>
<keyword evidence="1" id="KW-0472">Membrane</keyword>
<accession>A0ABS7Z353</accession>